<dbReference type="Proteomes" id="UP000284706">
    <property type="component" value="Unassembled WGS sequence"/>
</dbReference>
<gene>
    <name evidence="3" type="ORF">CVT26_008888</name>
</gene>
<keyword evidence="1" id="KW-1003">Cell membrane</keyword>
<reference evidence="3 4" key="1">
    <citation type="journal article" date="2018" name="Evol. Lett.">
        <title>Horizontal gene cluster transfer increased hallucinogenic mushroom diversity.</title>
        <authorList>
            <person name="Reynolds H.T."/>
            <person name="Vijayakumar V."/>
            <person name="Gluck-Thaler E."/>
            <person name="Korotkin H.B."/>
            <person name="Matheny P.B."/>
            <person name="Slot J.C."/>
        </authorList>
    </citation>
    <scope>NUCLEOTIDE SEQUENCE [LARGE SCALE GENOMIC DNA]</scope>
    <source>
        <strain evidence="3 4">SRW20</strain>
    </source>
</reference>
<dbReference type="Pfam" id="PF01644">
    <property type="entry name" value="Chitin_synth_1"/>
    <property type="match status" value="1"/>
</dbReference>
<proteinExistence type="inferred from homology"/>
<keyword evidence="1" id="KW-0961">Cell wall biogenesis/degradation</keyword>
<dbReference type="AlphaFoldDB" id="A0A409YB00"/>
<keyword evidence="1" id="KW-0808">Transferase</keyword>
<comment type="catalytic activity">
    <reaction evidence="1">
        <text>[(1-&gt;4)-N-acetyl-beta-D-glucosaminyl](n) + UDP-N-acetyl-alpha-D-glucosamine = [(1-&gt;4)-N-acetyl-beta-D-glucosaminyl](n+1) + UDP + H(+)</text>
        <dbReference type="Rhea" id="RHEA:16637"/>
        <dbReference type="Rhea" id="RHEA-COMP:9593"/>
        <dbReference type="Rhea" id="RHEA-COMP:9595"/>
        <dbReference type="ChEBI" id="CHEBI:15378"/>
        <dbReference type="ChEBI" id="CHEBI:17029"/>
        <dbReference type="ChEBI" id="CHEBI:57705"/>
        <dbReference type="ChEBI" id="CHEBI:58223"/>
        <dbReference type="EC" id="2.4.1.16"/>
    </reaction>
</comment>
<evidence type="ECO:0000313" key="3">
    <source>
        <dbReference type="EMBL" id="PPR00169.1"/>
    </source>
</evidence>
<dbReference type="STRING" id="231916.A0A409YB00"/>
<keyword evidence="1" id="KW-0472">Membrane</keyword>
<comment type="subcellular location">
    <subcellularLocation>
        <location evidence="1">Cell membrane</location>
        <topology evidence="1">Multi-pass membrane protein</topology>
    </subcellularLocation>
</comment>
<dbReference type="EMBL" id="NHYE01001025">
    <property type="protein sequence ID" value="PPR00169.1"/>
    <property type="molecule type" value="Genomic_DNA"/>
</dbReference>
<sequence>MRKNTLPLVRDEDVDMRQSKETFQKEKSVIKNIADLCQRSRSKAWGTEGWKKVFVCVVSDGRNKVNKLALQVLNLMRSRRWDAEGIAKDSVGGNDVTLAGLMSRPVPVLPQGTEQEEAQQSSMLLQRLWTALDPTSVSCWILALNRHLGLRALEMHILPFFSLMICFSSGPHAQALTSTRTLVVPTQTHGRAVPLPKSSASSTSSYAASISSSAFTLSPTTDGSSASFTLSPATDGSSASSALFKGWPKGQGTENSVISIQLKRLYRFIINPEAKIKQGPRSVSLKTPSTPEMLKGKEIANEDLEKDKWQKQIDDPRHWPRSYIICTRSRSRLLCRLRCETSPQNTTSSSDYGRTPPTNSLNFIFCTDLIEEPTLKPFKSGWLEALGDLARFLVKSTTTLHPFLSSRESVLPIWSLTEQTRGSALDARALELFVLLHGMVFTNIELDDFQPTLARFIERLKIEGAEEREWIMMGVVDVSSVLDSEYGRPNGLLRRLGCVGPKEVNGPQVDAAMRVVAKKAAAGVPGSSSTTIVADTATETATETTTMDVDEEHKGGDRSQPMNSNYHQISTYSGSTSQYSYGSEQKKRSRNACQTEVTEEATVVDDGPVVKVPRVGAQTQPSEPLKKRPRNARQTEVMKEVIVVDDDAVVNPPRVQRYSIRKKGSPS</sequence>
<dbReference type="OrthoDB" id="2017974at2759"/>
<evidence type="ECO:0000256" key="2">
    <source>
        <dbReference type="SAM" id="MobiDB-lite"/>
    </source>
</evidence>
<dbReference type="GO" id="GO:0004100">
    <property type="term" value="F:chitin synthase activity"/>
    <property type="evidence" value="ECO:0007669"/>
    <property type="project" value="UniProtKB-UniRule"/>
</dbReference>
<evidence type="ECO:0000256" key="1">
    <source>
        <dbReference type="RuleBase" id="RU366040"/>
    </source>
</evidence>
<dbReference type="GO" id="GO:0071555">
    <property type="term" value="P:cell wall organization"/>
    <property type="evidence" value="ECO:0007669"/>
    <property type="project" value="UniProtKB-KW"/>
</dbReference>
<comment type="similarity">
    <text evidence="1">Belongs to the chitin synthase family.</text>
</comment>
<protein>
    <recommendedName>
        <fullName evidence="1">Chitin synthase</fullName>
        <ecNumber evidence="1">2.4.1.16</ecNumber>
    </recommendedName>
</protein>
<organism evidence="3 4">
    <name type="scientific">Gymnopilus dilepis</name>
    <dbReference type="NCBI Taxonomy" id="231916"/>
    <lineage>
        <taxon>Eukaryota</taxon>
        <taxon>Fungi</taxon>
        <taxon>Dikarya</taxon>
        <taxon>Basidiomycota</taxon>
        <taxon>Agaricomycotina</taxon>
        <taxon>Agaricomycetes</taxon>
        <taxon>Agaricomycetidae</taxon>
        <taxon>Agaricales</taxon>
        <taxon>Agaricineae</taxon>
        <taxon>Hymenogastraceae</taxon>
        <taxon>Gymnopilus</taxon>
    </lineage>
</organism>
<keyword evidence="4" id="KW-1185">Reference proteome</keyword>
<feature type="compositionally biased region" description="Polar residues" evidence="2">
    <location>
        <begin position="560"/>
        <end position="569"/>
    </location>
</feature>
<comment type="caution">
    <text evidence="3">The sequence shown here is derived from an EMBL/GenBank/DDBJ whole genome shotgun (WGS) entry which is preliminary data.</text>
</comment>
<accession>A0A409YB00</accession>
<feature type="region of interest" description="Disordered" evidence="2">
    <location>
        <begin position="615"/>
        <end position="638"/>
    </location>
</feature>
<dbReference type="GO" id="GO:0005886">
    <property type="term" value="C:plasma membrane"/>
    <property type="evidence" value="ECO:0007669"/>
    <property type="project" value="UniProtKB-SubCell"/>
</dbReference>
<name>A0A409YB00_9AGAR</name>
<dbReference type="EC" id="2.4.1.16" evidence="1"/>
<feature type="compositionally biased region" description="Low complexity" evidence="2">
    <location>
        <begin position="570"/>
        <end position="583"/>
    </location>
</feature>
<keyword evidence="1" id="KW-0328">Glycosyltransferase</keyword>
<dbReference type="InParanoid" id="A0A409YB00"/>
<comment type="function">
    <text evidence="1">Polymerizes chitin, a structural polymer of the cell wall and septum, by transferring the sugar moiety of UDP-GlcNAc to the non-reducing end of the growing chitin polymer.</text>
</comment>
<dbReference type="GO" id="GO:0006031">
    <property type="term" value="P:chitin biosynthetic process"/>
    <property type="evidence" value="ECO:0007669"/>
    <property type="project" value="UniProtKB-UniRule"/>
</dbReference>
<evidence type="ECO:0000313" key="4">
    <source>
        <dbReference type="Proteomes" id="UP000284706"/>
    </source>
</evidence>
<feature type="region of interest" description="Disordered" evidence="2">
    <location>
        <begin position="540"/>
        <end position="594"/>
    </location>
</feature>